<dbReference type="AlphaFoldDB" id="A0A060TBH9"/>
<dbReference type="InterPro" id="IPR054364">
    <property type="entry name" value="Ca3427-like_PBP2"/>
</dbReference>
<dbReference type="CDD" id="cd13637">
    <property type="entry name" value="PBP2_Ca3427_like"/>
    <property type="match status" value="1"/>
</dbReference>
<reference evidence="5" key="1">
    <citation type="submission" date="2014-02" db="EMBL/GenBank/DDBJ databases">
        <authorList>
            <person name="Genoscope - CEA"/>
        </authorList>
    </citation>
    <scope>NUCLEOTIDE SEQUENCE</scope>
    <source>
        <strain evidence="5">LS3</strain>
    </source>
</reference>
<accession>A0A060TBH9</accession>
<dbReference type="PANTHER" id="PTHR30024">
    <property type="entry name" value="ALIPHATIC SULFONATES-BINDING PROTEIN-RELATED"/>
    <property type="match status" value="1"/>
</dbReference>
<evidence type="ECO:0000259" key="4">
    <source>
        <dbReference type="Pfam" id="PF22384"/>
    </source>
</evidence>
<evidence type="ECO:0000256" key="3">
    <source>
        <dbReference type="ARBA" id="ARBA00022729"/>
    </source>
</evidence>
<evidence type="ECO:0000256" key="1">
    <source>
        <dbReference type="ARBA" id="ARBA00004418"/>
    </source>
</evidence>
<comment type="similarity">
    <text evidence="2">Belongs to the bacterial solute-binding protein SsuA/TauA family.</text>
</comment>
<dbReference type="PANTHER" id="PTHR30024:SF47">
    <property type="entry name" value="TAURINE-BINDING PERIPLASMIC PROTEIN"/>
    <property type="match status" value="1"/>
</dbReference>
<dbReference type="Pfam" id="PF22384">
    <property type="entry name" value="PBP2_Ca3427_like"/>
    <property type="match status" value="1"/>
</dbReference>
<dbReference type="PhylomeDB" id="A0A060TBH9"/>
<dbReference type="Gene3D" id="3.40.190.10">
    <property type="entry name" value="Periplasmic binding protein-like II"/>
    <property type="match status" value="2"/>
</dbReference>
<dbReference type="GO" id="GO:0042597">
    <property type="term" value="C:periplasmic space"/>
    <property type="evidence" value="ECO:0007669"/>
    <property type="project" value="UniProtKB-SubCell"/>
</dbReference>
<dbReference type="EMBL" id="HG937694">
    <property type="protein sequence ID" value="CDP38313.1"/>
    <property type="molecule type" value="Genomic_DNA"/>
</dbReference>
<reference evidence="5" key="2">
    <citation type="submission" date="2014-06" db="EMBL/GenBank/DDBJ databases">
        <title>The complete genome of Blastobotrys (Arxula) adeninivorans LS3 - a yeast of biotechnological interest.</title>
        <authorList>
            <person name="Kunze G."/>
            <person name="Gaillardin C."/>
            <person name="Czernicka M."/>
            <person name="Durrens P."/>
            <person name="Martin T."/>
            <person name="Boer E."/>
            <person name="Gabaldon T."/>
            <person name="Cruz J."/>
            <person name="Talla E."/>
            <person name="Marck C."/>
            <person name="Goffeau A."/>
            <person name="Barbe V."/>
            <person name="Baret P."/>
            <person name="Baronian K."/>
            <person name="Beier S."/>
            <person name="Bleykasten C."/>
            <person name="Bode R."/>
            <person name="Casaregola S."/>
            <person name="Despons L."/>
            <person name="Fairhead C."/>
            <person name="Giersberg M."/>
            <person name="Gierski P."/>
            <person name="Hahnel U."/>
            <person name="Hartmann A."/>
            <person name="Jankowska D."/>
            <person name="Jubin C."/>
            <person name="Jung P."/>
            <person name="Lafontaine I."/>
            <person name="Leh-Louis V."/>
            <person name="Lemaire M."/>
            <person name="Marcet-Houben M."/>
            <person name="Mascher M."/>
            <person name="Morel G."/>
            <person name="Richard G.-F."/>
            <person name="Riechen J."/>
            <person name="Sacerdot C."/>
            <person name="Sarkar A."/>
            <person name="Savel G."/>
            <person name="Schacherer J."/>
            <person name="Sherman D."/>
            <person name="Straub M.-L."/>
            <person name="Stein N."/>
            <person name="Thierry A."/>
            <person name="Trautwein-Schult A."/>
            <person name="Westhof E."/>
            <person name="Worch S."/>
            <person name="Dujon B."/>
            <person name="Souciet J.-L."/>
            <person name="Wincker P."/>
            <person name="Scholz U."/>
            <person name="Neuveglise N."/>
        </authorList>
    </citation>
    <scope>NUCLEOTIDE SEQUENCE</scope>
    <source>
        <strain evidence="5">LS3</strain>
    </source>
</reference>
<dbReference type="SUPFAM" id="SSF53850">
    <property type="entry name" value="Periplasmic binding protein-like II"/>
    <property type="match status" value="1"/>
</dbReference>
<evidence type="ECO:0000313" key="5">
    <source>
        <dbReference type="EMBL" id="CDP38313.1"/>
    </source>
</evidence>
<name>A0A060TBH9_BLAAD</name>
<dbReference type="Pfam" id="PF13379">
    <property type="entry name" value="NMT1_2"/>
    <property type="match status" value="1"/>
</dbReference>
<organism evidence="5">
    <name type="scientific">Blastobotrys adeninivorans</name>
    <name type="common">Yeast</name>
    <name type="synonym">Arxula adeninivorans</name>
    <dbReference type="NCBI Taxonomy" id="409370"/>
    <lineage>
        <taxon>Eukaryota</taxon>
        <taxon>Fungi</taxon>
        <taxon>Dikarya</taxon>
        <taxon>Ascomycota</taxon>
        <taxon>Saccharomycotina</taxon>
        <taxon>Dipodascomycetes</taxon>
        <taxon>Dipodascales</taxon>
        <taxon>Trichomonascaceae</taxon>
        <taxon>Blastobotrys</taxon>
    </lineage>
</organism>
<protein>
    <submittedName>
        <fullName evidence="5">ARAD1D31878p</fullName>
    </submittedName>
</protein>
<comment type="subcellular location">
    <subcellularLocation>
        <location evidence="1">Periplasm</location>
    </subcellularLocation>
</comment>
<feature type="domain" description="Ca3427-like PBP 2" evidence="4">
    <location>
        <begin position="92"/>
        <end position="189"/>
    </location>
</feature>
<gene>
    <name evidence="5" type="ORF">GNLVRS02_ARAD1D31878g</name>
</gene>
<sequence>MSKSTTTIKVGYVPEHFSTPLFFARDQGYYAKQSVEVVFPPFPSGTGHMIQALKAKEIDVAIGLTEAFVSGIGKGADHYKIVGTYVQSPLNWAISTGAKRDEIKSVDDIKGKTIGISRLGSGSNVMPFVLAKQQGWTDQFEFEIQDNFKNLRDGVNHTGSVKPTDAFMWEVFTTKKYYDSGEIKQIGNIYTPWPSWVITASSTFLTSSEGAAALKGFFNAVNEGIAYFNSHHDEAVTHISTNLDYSAEDARAWLKTVQFVDNVAVVDKGTIVDKTVEILQSADVLDDSSANYAYLHTTL</sequence>
<keyword evidence="3" id="KW-0732">Signal</keyword>
<proteinExistence type="inferred from homology"/>
<evidence type="ECO:0000256" key="2">
    <source>
        <dbReference type="ARBA" id="ARBA00010742"/>
    </source>
</evidence>